<proteinExistence type="predicted"/>
<feature type="repeat" description="ARM" evidence="2">
    <location>
        <begin position="360"/>
        <end position="404"/>
    </location>
</feature>
<name>A0A4S8J8D7_MUSBA</name>
<reference evidence="3 4" key="1">
    <citation type="journal article" date="2019" name="Nat. Plants">
        <title>Genome sequencing of Musa balbisiana reveals subgenome evolution and function divergence in polyploid bananas.</title>
        <authorList>
            <person name="Yao X."/>
        </authorList>
    </citation>
    <scope>NUCLEOTIDE SEQUENCE [LARGE SCALE GENOMIC DNA]</scope>
    <source>
        <strain evidence="4">cv. DH-PKW</strain>
        <tissue evidence="3">Leaves</tissue>
    </source>
</reference>
<dbReference type="SUPFAM" id="SSF48371">
    <property type="entry name" value="ARM repeat"/>
    <property type="match status" value="1"/>
</dbReference>
<organism evidence="3 4">
    <name type="scientific">Musa balbisiana</name>
    <name type="common">Banana</name>
    <dbReference type="NCBI Taxonomy" id="52838"/>
    <lineage>
        <taxon>Eukaryota</taxon>
        <taxon>Viridiplantae</taxon>
        <taxon>Streptophyta</taxon>
        <taxon>Embryophyta</taxon>
        <taxon>Tracheophyta</taxon>
        <taxon>Spermatophyta</taxon>
        <taxon>Magnoliopsida</taxon>
        <taxon>Liliopsida</taxon>
        <taxon>Zingiberales</taxon>
        <taxon>Musaceae</taxon>
        <taxon>Musa</taxon>
    </lineage>
</organism>
<evidence type="ECO:0000256" key="2">
    <source>
        <dbReference type="PROSITE-ProRule" id="PRU00259"/>
    </source>
</evidence>
<protein>
    <recommendedName>
        <fullName evidence="5">Armadillo repeat-containing protein 6</fullName>
    </recommendedName>
</protein>
<dbReference type="PANTHER" id="PTHR22895">
    <property type="entry name" value="ARMADILLO REPEAT-CONTAINING PROTEIN 6"/>
    <property type="match status" value="1"/>
</dbReference>
<evidence type="ECO:0000313" key="3">
    <source>
        <dbReference type="EMBL" id="THU57745.1"/>
    </source>
</evidence>
<dbReference type="InterPro" id="IPR000225">
    <property type="entry name" value="Armadillo"/>
</dbReference>
<dbReference type="SMART" id="SM00185">
    <property type="entry name" value="ARM"/>
    <property type="match status" value="3"/>
</dbReference>
<comment type="caution">
    <text evidence="3">The sequence shown here is derived from an EMBL/GenBank/DDBJ whole genome shotgun (WGS) entry which is preliminary data.</text>
</comment>
<evidence type="ECO:0008006" key="5">
    <source>
        <dbReference type="Google" id="ProtNLM"/>
    </source>
</evidence>
<dbReference type="InterPro" id="IPR016024">
    <property type="entry name" value="ARM-type_fold"/>
</dbReference>
<dbReference type="EMBL" id="PYDT01000006">
    <property type="protein sequence ID" value="THU57745.1"/>
    <property type="molecule type" value="Genomic_DNA"/>
</dbReference>
<dbReference type="PANTHER" id="PTHR22895:SF0">
    <property type="entry name" value="ARMADILLO REPEAT-CONTAINING PROTEIN 6"/>
    <property type="match status" value="1"/>
</dbReference>
<dbReference type="Gene3D" id="1.25.10.10">
    <property type="entry name" value="Leucine-rich Repeat Variant"/>
    <property type="match status" value="2"/>
</dbReference>
<dbReference type="InterPro" id="IPR011989">
    <property type="entry name" value="ARM-like"/>
</dbReference>
<gene>
    <name evidence="3" type="ORF">C4D60_Mb03t06740</name>
</gene>
<dbReference type="STRING" id="52838.A0A4S8J8D7"/>
<keyword evidence="4" id="KW-1185">Reference proteome</keyword>
<evidence type="ECO:0000313" key="4">
    <source>
        <dbReference type="Proteomes" id="UP000317650"/>
    </source>
</evidence>
<sequence>MGPSAGGRTISQEAFEALVTENMEDLGMDPEEALEDALQTLTLQGVDLSGIVKCIPGVSSTKDNPIIQTLDKLKDVTSSLGSSKSNITNGQEMAELLDKLYGLCSVDGSDNATIATRNGGVELLTRICSSLNVKIEGLLVSALKALSSILVDVQSRETFRQNGGPKVVVGILNGSSKSLDILDSAFAVVVTASTNDEILKESFMDLKIDELIMQILKELPRSSLYSLYDAIRVLLTPDDNRVLASQVFGYARKFAKVGISDALVQALGEGLSLSNLAAACTALKAVAVNDEICKSISESGGIDATLRCLDESSRQNNKIIARACCSLLSKVKFVILQVMSIITVLSLRSPENAALAVQAGVADLVVQAMQKFPTSIQMQRQACLMIRNLVVRNPENRTILLSNGIEKLIRRAKESHESCKDAATAALRDLGLDDYNK</sequence>
<keyword evidence="1" id="KW-0677">Repeat</keyword>
<evidence type="ECO:0000256" key="1">
    <source>
        <dbReference type="ARBA" id="ARBA00022737"/>
    </source>
</evidence>
<accession>A0A4S8J8D7</accession>
<dbReference type="PROSITE" id="PS50176">
    <property type="entry name" value="ARM_REPEAT"/>
    <property type="match status" value="1"/>
</dbReference>
<dbReference type="Proteomes" id="UP000317650">
    <property type="component" value="Chromosome 3"/>
</dbReference>
<dbReference type="AlphaFoldDB" id="A0A4S8J8D7"/>